<comment type="catalytic activity">
    <reaction evidence="16 17">
        <text>a ubiquinone + NADH + 5 H(+)(in) = a ubiquinol + NAD(+) + 4 H(+)(out)</text>
        <dbReference type="Rhea" id="RHEA:29091"/>
        <dbReference type="Rhea" id="RHEA-COMP:9565"/>
        <dbReference type="Rhea" id="RHEA-COMP:9566"/>
        <dbReference type="ChEBI" id="CHEBI:15378"/>
        <dbReference type="ChEBI" id="CHEBI:16389"/>
        <dbReference type="ChEBI" id="CHEBI:17976"/>
        <dbReference type="ChEBI" id="CHEBI:57540"/>
        <dbReference type="ChEBI" id="CHEBI:57945"/>
        <dbReference type="EC" id="7.1.1.2"/>
    </reaction>
</comment>
<dbReference type="Pfam" id="PF00361">
    <property type="entry name" value="Proton_antipo_M"/>
    <property type="match status" value="1"/>
</dbReference>
<feature type="transmembrane region" description="Helical" evidence="17">
    <location>
        <begin position="154"/>
        <end position="171"/>
    </location>
</feature>
<evidence type="ECO:0000256" key="15">
    <source>
        <dbReference type="ARBA" id="ARBA00023136"/>
    </source>
</evidence>
<dbReference type="GO" id="GO:0042773">
    <property type="term" value="P:ATP synthesis coupled electron transport"/>
    <property type="evidence" value="ECO:0007669"/>
    <property type="project" value="InterPro"/>
</dbReference>
<dbReference type="PANTHER" id="PTHR42829">
    <property type="entry name" value="NADH-UBIQUINONE OXIDOREDUCTASE CHAIN 5"/>
    <property type="match status" value="1"/>
</dbReference>
<feature type="transmembrane region" description="Helical" evidence="17">
    <location>
        <begin position="9"/>
        <end position="33"/>
    </location>
</feature>
<feature type="domain" description="NADH:quinone oxidoreductase/Mrp antiporter transmembrane" evidence="18">
    <location>
        <begin position="109"/>
        <end position="385"/>
    </location>
</feature>
<gene>
    <name evidence="21" type="primary">nad5</name>
</gene>
<comment type="function">
    <text evidence="1">Core subunit of the mitochondrial membrane respiratory chain NADH dehydrogenase (Complex I) that is believed to belong to the minimal assembly required for catalysis. Complex I functions in the transfer of electrons from NADH to the respiratory chain. The immediate electron acceptor for the enzyme is believed to be ubiquinone.</text>
</comment>
<evidence type="ECO:0000259" key="18">
    <source>
        <dbReference type="Pfam" id="PF00361"/>
    </source>
</evidence>
<keyword evidence="7 17" id="KW-0812">Transmembrane</keyword>
<keyword evidence="15 17" id="KW-0472">Membrane</keyword>
<protein>
    <recommendedName>
        <fullName evidence="4 17">NADH-ubiquinone oxidoreductase chain 5</fullName>
        <ecNumber evidence="3 17">7.1.1.2</ecNumber>
    </recommendedName>
</protein>
<feature type="transmembrane region" description="Helical" evidence="17">
    <location>
        <begin position="115"/>
        <end position="133"/>
    </location>
</feature>
<accession>A0A9E8ADR1</accession>
<feature type="domain" description="NADH dehydrogenase subunit 5 C-terminal" evidence="20">
    <location>
        <begin position="389"/>
        <end position="569"/>
    </location>
</feature>
<proteinExistence type="inferred from homology"/>
<feature type="transmembrane region" description="Helical" evidence="17">
    <location>
        <begin position="301"/>
        <end position="319"/>
    </location>
</feature>
<name>A0A9E8ADR1_9CHEL</name>
<dbReference type="GO" id="GO:0003954">
    <property type="term" value="F:NADH dehydrogenase activity"/>
    <property type="evidence" value="ECO:0007669"/>
    <property type="project" value="TreeGrafter"/>
</dbReference>
<keyword evidence="8" id="KW-0999">Mitochondrion inner membrane</keyword>
<dbReference type="InterPro" id="IPR003945">
    <property type="entry name" value="NU5C-like"/>
</dbReference>
<evidence type="ECO:0000256" key="8">
    <source>
        <dbReference type="ARBA" id="ARBA00022792"/>
    </source>
</evidence>
<keyword evidence="10" id="KW-0249">Electron transport</keyword>
<feature type="transmembrane region" description="Helical" evidence="17">
    <location>
        <begin position="269"/>
        <end position="295"/>
    </location>
</feature>
<evidence type="ECO:0000256" key="1">
    <source>
        <dbReference type="ARBA" id="ARBA00003257"/>
    </source>
</evidence>
<dbReference type="AlphaFoldDB" id="A0A9E8ADR1"/>
<keyword evidence="14 17" id="KW-0496">Mitochondrion</keyword>
<dbReference type="InterPro" id="IPR010934">
    <property type="entry name" value="NADH_DH_su5_C"/>
</dbReference>
<feature type="transmembrane region" description="Helical" evidence="17">
    <location>
        <begin position="183"/>
        <end position="204"/>
    </location>
</feature>
<keyword evidence="5 17" id="KW-0813">Transport</keyword>
<dbReference type="GO" id="GO:0005743">
    <property type="term" value="C:mitochondrial inner membrane"/>
    <property type="evidence" value="ECO:0007669"/>
    <property type="project" value="UniProtKB-SubCell"/>
</dbReference>
<evidence type="ECO:0000256" key="14">
    <source>
        <dbReference type="ARBA" id="ARBA00023128"/>
    </source>
</evidence>
<dbReference type="EC" id="7.1.1.2" evidence="3 17"/>
<evidence type="ECO:0000256" key="12">
    <source>
        <dbReference type="ARBA" id="ARBA00023027"/>
    </source>
</evidence>
<evidence type="ECO:0000256" key="17">
    <source>
        <dbReference type="RuleBase" id="RU003404"/>
    </source>
</evidence>
<evidence type="ECO:0000256" key="7">
    <source>
        <dbReference type="ARBA" id="ARBA00022692"/>
    </source>
</evidence>
<evidence type="ECO:0000256" key="3">
    <source>
        <dbReference type="ARBA" id="ARBA00012944"/>
    </source>
</evidence>
<evidence type="ECO:0000256" key="16">
    <source>
        <dbReference type="ARBA" id="ARBA00049551"/>
    </source>
</evidence>
<feature type="transmembrane region" description="Helical" evidence="17">
    <location>
        <begin position="331"/>
        <end position="354"/>
    </location>
</feature>
<dbReference type="GO" id="GO:0015990">
    <property type="term" value="P:electron transport coupled proton transport"/>
    <property type="evidence" value="ECO:0007669"/>
    <property type="project" value="TreeGrafter"/>
</dbReference>
<feature type="transmembrane region" description="Helical" evidence="17">
    <location>
        <begin position="244"/>
        <end position="262"/>
    </location>
</feature>
<feature type="transmembrane region" description="Helical" evidence="17">
    <location>
        <begin position="420"/>
        <end position="439"/>
    </location>
</feature>
<evidence type="ECO:0000256" key="5">
    <source>
        <dbReference type="ARBA" id="ARBA00022448"/>
    </source>
</evidence>
<dbReference type="InterPro" id="IPR001516">
    <property type="entry name" value="Proton_antipo_N"/>
</dbReference>
<organism evidence="21">
    <name type="scientific">Rhynchothorax sp. JZ-2022</name>
    <dbReference type="NCBI Taxonomy" id="2992009"/>
    <lineage>
        <taxon>Eukaryota</taxon>
        <taxon>Metazoa</taxon>
        <taxon>Ecdysozoa</taxon>
        <taxon>Arthropoda</taxon>
        <taxon>Chelicerata</taxon>
        <taxon>Pycnogonida</taxon>
        <taxon>Pantopoda</taxon>
        <taxon>Rhynchothorax</taxon>
    </lineage>
</organism>
<evidence type="ECO:0000256" key="2">
    <source>
        <dbReference type="ARBA" id="ARBA00004448"/>
    </source>
</evidence>
<comment type="similarity">
    <text evidence="17">Belongs to the complex I subunit 5 family.</text>
</comment>
<feature type="transmembrane region" description="Helical" evidence="17">
    <location>
        <begin position="551"/>
        <end position="569"/>
    </location>
</feature>
<evidence type="ECO:0000256" key="11">
    <source>
        <dbReference type="ARBA" id="ARBA00022989"/>
    </source>
</evidence>
<keyword evidence="12 17" id="KW-0520">NAD</keyword>
<feature type="transmembrane region" description="Helical" evidence="17">
    <location>
        <begin position="53"/>
        <end position="71"/>
    </location>
</feature>
<feature type="transmembrane region" description="Helical" evidence="17">
    <location>
        <begin position="374"/>
        <end position="399"/>
    </location>
</feature>
<keyword evidence="9" id="KW-1278">Translocase</keyword>
<dbReference type="PRINTS" id="PR01434">
    <property type="entry name" value="NADHDHGNASE5"/>
</dbReference>
<evidence type="ECO:0000256" key="10">
    <source>
        <dbReference type="ARBA" id="ARBA00022982"/>
    </source>
</evidence>
<feature type="domain" description="NADH-Ubiquinone oxidoreductase (complex I) chain 5 N-terminal" evidence="19">
    <location>
        <begin position="44"/>
        <end position="92"/>
    </location>
</feature>
<comment type="function">
    <text evidence="17">Core subunit of the mitochondrial membrane respiratory chain NADH dehydrogenase (Complex I) which catalyzes electron transfer from NADH through the respiratory chain, using ubiquinone as an electron acceptor. Essential for the catalytic activity and assembly of complex I.</text>
</comment>
<evidence type="ECO:0000259" key="19">
    <source>
        <dbReference type="Pfam" id="PF00662"/>
    </source>
</evidence>
<dbReference type="InterPro" id="IPR001750">
    <property type="entry name" value="ND/Mrp_TM"/>
</dbReference>
<evidence type="ECO:0000256" key="4">
    <source>
        <dbReference type="ARBA" id="ARBA00021096"/>
    </source>
</evidence>
<evidence type="ECO:0000313" key="21">
    <source>
        <dbReference type="EMBL" id="UZA61294.1"/>
    </source>
</evidence>
<dbReference type="Pfam" id="PF06455">
    <property type="entry name" value="NADH5_C"/>
    <property type="match status" value="1"/>
</dbReference>
<feature type="transmembrane region" description="Helical" evidence="17">
    <location>
        <begin position="493"/>
        <end position="511"/>
    </location>
</feature>
<evidence type="ECO:0000256" key="6">
    <source>
        <dbReference type="ARBA" id="ARBA00022660"/>
    </source>
</evidence>
<evidence type="ECO:0000259" key="20">
    <source>
        <dbReference type="Pfam" id="PF06455"/>
    </source>
</evidence>
<evidence type="ECO:0000256" key="13">
    <source>
        <dbReference type="ARBA" id="ARBA00023075"/>
    </source>
</evidence>
<feature type="transmembrane region" description="Helical" evidence="17">
    <location>
        <begin position="92"/>
        <end position="109"/>
    </location>
</feature>
<evidence type="ECO:0000256" key="9">
    <source>
        <dbReference type="ARBA" id="ARBA00022967"/>
    </source>
</evidence>
<dbReference type="GO" id="GO:0008137">
    <property type="term" value="F:NADH dehydrogenase (ubiquinone) activity"/>
    <property type="evidence" value="ECO:0007669"/>
    <property type="project" value="UniProtKB-EC"/>
</dbReference>
<reference evidence="21" key="1">
    <citation type="journal article" date="2022" name="Polar Biol.">
        <title>Mitochondrial genomes provide insight into interfamilial relationships within Pycnogonida.</title>
        <authorList>
            <person name="Zehnpfennig J.R."/>
            <person name="Varney R.M."/>
            <person name="Halanych K.M."/>
            <person name="Mahon A.R."/>
        </authorList>
    </citation>
    <scope>NUCLEOTIDE SEQUENCE</scope>
</reference>
<comment type="subcellular location">
    <subcellularLocation>
        <location evidence="2">Mitochondrion inner membrane</location>
        <topology evidence="2">Multi-pass membrane protein</topology>
    </subcellularLocation>
</comment>
<dbReference type="Pfam" id="PF00662">
    <property type="entry name" value="Proton_antipo_N"/>
    <property type="match status" value="1"/>
</dbReference>
<sequence length="570" mass="65374">MLFFYHNMYLLISFMMIMLSSMSLIMGLLFFYLSMEYCLEWSIFSTNSISIEFSLMVDFYSLIFSSFVMYISSSVFMFSKSYMESEIYIQRFLLLLLMFVASMLMLIFSGNLLTILLGWDGLGLISFLLVIFYQNKSSLSGGLLTLLTNRLGDIALILSLSLMFCWGYNNIKYTSLSDMDTVILILLLLSAVTKSAQMPFSAWLPAAMAAPTPVSSLVHSSTLVTSGVYLLIRFNELYENLNFYLMYLSLITMLMSGLSANFEYDMKKIIALSTLSQLSVMFLALSMGLKILAYFHMLTHAFFKALMFLSAGSIMHGYFGNQDIRMKGNMVFSPLISASMNLSLLSLMGMPFLAGFYSKDLILEKFFMLEISPIMMLILILSTMLTVTYSVRLSFYVFFNFNLHTTTNKMLNNKNILGSLWMLLGASILSGSLLSWLLFPIPELIYLSLSFKLVIMMILIVGLMLGNLLILFKFSMSLYITQNCIFNNFMHQMWFISSCSTQLLLGGPFFLSKNLMKMFDFGWNEMYGGQGIWLKMSGASKLNNQSFYNMMFYYLIFFMWLILFFMMLMI</sequence>
<keyword evidence="13 17" id="KW-0830">Ubiquinone</keyword>
<feature type="transmembrane region" description="Helical" evidence="17">
    <location>
        <begin position="445"/>
        <end position="472"/>
    </location>
</feature>
<keyword evidence="11 17" id="KW-1133">Transmembrane helix</keyword>
<keyword evidence="6" id="KW-0679">Respiratory chain</keyword>
<dbReference type="EMBL" id="OK649914">
    <property type="protein sequence ID" value="UZA61294.1"/>
    <property type="molecule type" value="Genomic_DNA"/>
</dbReference>
<dbReference type="PANTHER" id="PTHR42829:SF2">
    <property type="entry name" value="NADH-UBIQUINONE OXIDOREDUCTASE CHAIN 5"/>
    <property type="match status" value="1"/>
</dbReference>
<geneLocation type="mitochondrion" evidence="21"/>